<keyword evidence="8 11" id="KW-0328">Glycosyltransferase</keyword>
<dbReference type="GO" id="GO:0016208">
    <property type="term" value="F:AMP binding"/>
    <property type="evidence" value="ECO:0007669"/>
    <property type="project" value="TreeGrafter"/>
</dbReference>
<dbReference type="Pfam" id="PF00156">
    <property type="entry name" value="Pribosyltran"/>
    <property type="match status" value="1"/>
</dbReference>
<comment type="subcellular location">
    <subcellularLocation>
        <location evidence="3 11">Cytoplasm</location>
    </subcellularLocation>
</comment>
<gene>
    <name evidence="11" type="primary">apt</name>
    <name evidence="13" type="ORF">EV379_2133</name>
</gene>
<comment type="similarity">
    <text evidence="5 11">Belongs to the purine/pyrimidine phosphoribosyltransferase family.</text>
</comment>
<comment type="subunit">
    <text evidence="11">Homodimer.</text>
</comment>
<evidence type="ECO:0000256" key="1">
    <source>
        <dbReference type="ARBA" id="ARBA00000868"/>
    </source>
</evidence>
<name>A0A4Q8AP60_9MICO</name>
<accession>A0A4Q8AP60</accession>
<dbReference type="CDD" id="cd06223">
    <property type="entry name" value="PRTases_typeI"/>
    <property type="match status" value="1"/>
</dbReference>
<dbReference type="NCBIfam" id="NF002634">
    <property type="entry name" value="PRK02304.1-3"/>
    <property type="match status" value="1"/>
</dbReference>
<organism evidence="13 14">
    <name type="scientific">Microterricola gilva</name>
    <dbReference type="NCBI Taxonomy" id="393267"/>
    <lineage>
        <taxon>Bacteria</taxon>
        <taxon>Bacillati</taxon>
        <taxon>Actinomycetota</taxon>
        <taxon>Actinomycetes</taxon>
        <taxon>Micrococcales</taxon>
        <taxon>Microbacteriaceae</taxon>
        <taxon>Microterricola</taxon>
    </lineage>
</organism>
<dbReference type="GO" id="GO:0006166">
    <property type="term" value="P:purine ribonucleoside salvage"/>
    <property type="evidence" value="ECO:0007669"/>
    <property type="project" value="UniProtKB-KW"/>
</dbReference>
<comment type="caution">
    <text evidence="13">The sequence shown here is derived from an EMBL/GenBank/DDBJ whole genome shotgun (WGS) entry which is preliminary data.</text>
</comment>
<evidence type="ECO:0000256" key="6">
    <source>
        <dbReference type="ARBA" id="ARBA00011893"/>
    </source>
</evidence>
<dbReference type="NCBIfam" id="NF002636">
    <property type="entry name" value="PRK02304.1-5"/>
    <property type="match status" value="1"/>
</dbReference>
<keyword evidence="7 11" id="KW-0963">Cytoplasm</keyword>
<evidence type="ECO:0000259" key="12">
    <source>
        <dbReference type="Pfam" id="PF00156"/>
    </source>
</evidence>
<dbReference type="InterPro" id="IPR050054">
    <property type="entry name" value="UPRTase/APRTase"/>
</dbReference>
<evidence type="ECO:0000256" key="2">
    <source>
        <dbReference type="ARBA" id="ARBA00003968"/>
    </source>
</evidence>
<keyword evidence="10 11" id="KW-0660">Purine salvage</keyword>
<keyword evidence="9 11" id="KW-0808">Transferase</keyword>
<evidence type="ECO:0000256" key="10">
    <source>
        <dbReference type="ARBA" id="ARBA00022726"/>
    </source>
</evidence>
<dbReference type="EMBL" id="SHLC01000001">
    <property type="protein sequence ID" value="RZU65795.1"/>
    <property type="molecule type" value="Genomic_DNA"/>
</dbReference>
<feature type="domain" description="Phosphoribosyltransferase" evidence="12">
    <location>
        <begin position="60"/>
        <end position="181"/>
    </location>
</feature>
<evidence type="ECO:0000313" key="13">
    <source>
        <dbReference type="EMBL" id="RZU65795.1"/>
    </source>
</evidence>
<dbReference type="HAMAP" id="MF_00004">
    <property type="entry name" value="Aden_phosphoribosyltr"/>
    <property type="match status" value="1"/>
</dbReference>
<dbReference type="GO" id="GO:0002055">
    <property type="term" value="F:adenine binding"/>
    <property type="evidence" value="ECO:0007669"/>
    <property type="project" value="TreeGrafter"/>
</dbReference>
<dbReference type="AlphaFoldDB" id="A0A4Q8AP60"/>
<dbReference type="GO" id="GO:0006168">
    <property type="term" value="P:adenine salvage"/>
    <property type="evidence" value="ECO:0007669"/>
    <property type="project" value="InterPro"/>
</dbReference>
<dbReference type="PANTHER" id="PTHR32315">
    <property type="entry name" value="ADENINE PHOSPHORIBOSYLTRANSFERASE"/>
    <property type="match status" value="1"/>
</dbReference>
<dbReference type="EC" id="2.4.2.7" evidence="6 11"/>
<keyword evidence="14" id="KW-1185">Reference proteome</keyword>
<dbReference type="GO" id="GO:0044209">
    <property type="term" value="P:AMP salvage"/>
    <property type="evidence" value="ECO:0007669"/>
    <property type="project" value="UniProtKB-UniRule"/>
</dbReference>
<dbReference type="UniPathway" id="UPA00588">
    <property type="reaction ID" value="UER00646"/>
</dbReference>
<evidence type="ECO:0000256" key="5">
    <source>
        <dbReference type="ARBA" id="ARBA00008391"/>
    </source>
</evidence>
<dbReference type="InterPro" id="IPR005764">
    <property type="entry name" value="Ade_phspho_trans"/>
</dbReference>
<dbReference type="InterPro" id="IPR029057">
    <property type="entry name" value="PRTase-like"/>
</dbReference>
<comment type="catalytic activity">
    <reaction evidence="1 11">
        <text>AMP + diphosphate = 5-phospho-alpha-D-ribose 1-diphosphate + adenine</text>
        <dbReference type="Rhea" id="RHEA:16609"/>
        <dbReference type="ChEBI" id="CHEBI:16708"/>
        <dbReference type="ChEBI" id="CHEBI:33019"/>
        <dbReference type="ChEBI" id="CHEBI:58017"/>
        <dbReference type="ChEBI" id="CHEBI:456215"/>
        <dbReference type="EC" id="2.4.2.7"/>
    </reaction>
</comment>
<dbReference type="Gene3D" id="3.40.50.2020">
    <property type="match status" value="1"/>
</dbReference>
<dbReference type="Proteomes" id="UP000291483">
    <property type="component" value="Unassembled WGS sequence"/>
</dbReference>
<evidence type="ECO:0000313" key="14">
    <source>
        <dbReference type="Proteomes" id="UP000291483"/>
    </source>
</evidence>
<dbReference type="GO" id="GO:0005737">
    <property type="term" value="C:cytoplasm"/>
    <property type="evidence" value="ECO:0007669"/>
    <property type="project" value="UniProtKB-SubCell"/>
</dbReference>
<reference evidence="13 14" key="1">
    <citation type="submission" date="2019-02" db="EMBL/GenBank/DDBJ databases">
        <title>Sequencing the genomes of 1000 actinobacteria strains.</title>
        <authorList>
            <person name="Klenk H.-P."/>
        </authorList>
    </citation>
    <scope>NUCLEOTIDE SEQUENCE [LARGE SCALE GENOMIC DNA]</scope>
    <source>
        <strain evidence="13 14">DSM 18319</strain>
    </source>
</reference>
<dbReference type="PANTHER" id="PTHR32315:SF3">
    <property type="entry name" value="ADENINE PHOSPHORIBOSYLTRANSFERASE"/>
    <property type="match status" value="1"/>
</dbReference>
<evidence type="ECO:0000256" key="11">
    <source>
        <dbReference type="HAMAP-Rule" id="MF_00004"/>
    </source>
</evidence>
<dbReference type="FunFam" id="3.40.50.2020:FF:000021">
    <property type="entry name" value="Adenine phosphoribosyltransferase"/>
    <property type="match status" value="1"/>
</dbReference>
<dbReference type="RefSeq" id="WP_130506093.1">
    <property type="nucleotide sequence ID" value="NZ_SHLC01000001.1"/>
</dbReference>
<evidence type="ECO:0000256" key="8">
    <source>
        <dbReference type="ARBA" id="ARBA00022676"/>
    </source>
</evidence>
<evidence type="ECO:0000256" key="7">
    <source>
        <dbReference type="ARBA" id="ARBA00022490"/>
    </source>
</evidence>
<protein>
    <recommendedName>
        <fullName evidence="6 11">Adenine phosphoribosyltransferase</fullName>
        <shortName evidence="11">APRT</shortName>
        <ecNumber evidence="6 11">2.4.2.7</ecNumber>
    </recommendedName>
</protein>
<evidence type="ECO:0000256" key="4">
    <source>
        <dbReference type="ARBA" id="ARBA00004659"/>
    </source>
</evidence>
<dbReference type="GO" id="GO:0003999">
    <property type="term" value="F:adenine phosphoribosyltransferase activity"/>
    <property type="evidence" value="ECO:0007669"/>
    <property type="project" value="UniProtKB-UniRule"/>
</dbReference>
<comment type="pathway">
    <text evidence="4 11">Purine metabolism; AMP biosynthesis via salvage pathway; AMP from adenine: step 1/1.</text>
</comment>
<dbReference type="SUPFAM" id="SSF53271">
    <property type="entry name" value="PRTase-like"/>
    <property type="match status" value="1"/>
</dbReference>
<comment type="function">
    <text evidence="2 11">Catalyzes a salvage reaction resulting in the formation of AMP, that is energically less costly than de novo synthesis.</text>
</comment>
<dbReference type="InterPro" id="IPR000836">
    <property type="entry name" value="PRTase_dom"/>
</dbReference>
<evidence type="ECO:0000256" key="9">
    <source>
        <dbReference type="ARBA" id="ARBA00022679"/>
    </source>
</evidence>
<evidence type="ECO:0000256" key="3">
    <source>
        <dbReference type="ARBA" id="ARBA00004496"/>
    </source>
</evidence>
<proteinExistence type="inferred from homology"/>
<sequence length="186" mass="19292">MTSETAAPATPSVPTASGELKRLLTEIPDFPKPGILFRDVAPVFADGAAFRVIVDELVARFAGRFDAVAGVEARGFVLAAAAAYATGTGLLVVRKAGKLPGEVIAESYDLEYGTATLELEPNQLAPGARVLVLDDILATGGTLRAAASLIERAGYTVAGIGVLFELAELDGRTKLSGYDTEVLLAE</sequence>
<dbReference type="OrthoDB" id="9803963at2"/>